<keyword evidence="2" id="KW-1185">Reference proteome</keyword>
<dbReference type="Proteomes" id="UP000326396">
    <property type="component" value="Linkage Group LG10"/>
</dbReference>
<accession>A0A5N6PTJ8</accession>
<reference evidence="1 2" key="1">
    <citation type="submission" date="2019-05" db="EMBL/GenBank/DDBJ databases">
        <title>Mikania micrantha, genome provides insights into the molecular mechanism of rapid growth.</title>
        <authorList>
            <person name="Liu B."/>
        </authorList>
    </citation>
    <scope>NUCLEOTIDE SEQUENCE [LARGE SCALE GENOMIC DNA]</scope>
    <source>
        <strain evidence="1">NLD-2019</strain>
        <tissue evidence="1">Leaf</tissue>
    </source>
</reference>
<evidence type="ECO:0000313" key="2">
    <source>
        <dbReference type="Proteomes" id="UP000326396"/>
    </source>
</evidence>
<sequence>MKQLHTKEPAWSSFAWHPRSYEHGGQMKQQVNDPFELWLLPTHLPAIPSLVSFDHHLRLTSSCHHFTDDLQIFASFRQSQQTRQWVCVCFRSCDRQEKERARLSPLPPSIHPRISIIYSQLAPPLLHRTPLFSISGENLVVQGAAPSDGLRALSFLYGGGWKFPLSGTQVVVVTDGLGSEQ</sequence>
<comment type="caution">
    <text evidence="1">The sequence shown here is derived from an EMBL/GenBank/DDBJ whole genome shotgun (WGS) entry which is preliminary data.</text>
</comment>
<proteinExistence type="predicted"/>
<organism evidence="1 2">
    <name type="scientific">Mikania micrantha</name>
    <name type="common">bitter vine</name>
    <dbReference type="NCBI Taxonomy" id="192012"/>
    <lineage>
        <taxon>Eukaryota</taxon>
        <taxon>Viridiplantae</taxon>
        <taxon>Streptophyta</taxon>
        <taxon>Embryophyta</taxon>
        <taxon>Tracheophyta</taxon>
        <taxon>Spermatophyta</taxon>
        <taxon>Magnoliopsida</taxon>
        <taxon>eudicotyledons</taxon>
        <taxon>Gunneridae</taxon>
        <taxon>Pentapetalae</taxon>
        <taxon>asterids</taxon>
        <taxon>campanulids</taxon>
        <taxon>Asterales</taxon>
        <taxon>Asteraceae</taxon>
        <taxon>Asteroideae</taxon>
        <taxon>Heliantheae alliance</taxon>
        <taxon>Eupatorieae</taxon>
        <taxon>Mikania</taxon>
    </lineage>
</organism>
<protein>
    <submittedName>
        <fullName evidence="1">Uncharacterized protein</fullName>
    </submittedName>
</protein>
<evidence type="ECO:0000313" key="1">
    <source>
        <dbReference type="EMBL" id="KAD7116869.1"/>
    </source>
</evidence>
<dbReference type="AlphaFoldDB" id="A0A5N6PTJ8"/>
<name>A0A5N6PTJ8_9ASTR</name>
<gene>
    <name evidence="1" type="ORF">E3N88_04137</name>
</gene>
<dbReference type="EMBL" id="SZYD01000002">
    <property type="protein sequence ID" value="KAD7116869.1"/>
    <property type="molecule type" value="Genomic_DNA"/>
</dbReference>